<keyword evidence="5 6" id="KW-0472">Membrane</keyword>
<dbReference type="InterPro" id="IPR012506">
    <property type="entry name" value="TMEM86B-like"/>
</dbReference>
<dbReference type="EMBL" id="BJOV01000005">
    <property type="protein sequence ID" value="GEE03165.1"/>
    <property type="molecule type" value="Genomic_DNA"/>
</dbReference>
<evidence type="ECO:0000256" key="5">
    <source>
        <dbReference type="ARBA" id="ARBA00023136"/>
    </source>
</evidence>
<accession>A0A7I9VCT4</accession>
<feature type="transmembrane region" description="Helical" evidence="6">
    <location>
        <begin position="193"/>
        <end position="213"/>
    </location>
</feature>
<comment type="subcellular location">
    <subcellularLocation>
        <location evidence="1">Membrane</location>
        <topology evidence="1">Multi-pass membrane protein</topology>
    </subcellularLocation>
</comment>
<keyword evidence="8" id="KW-1185">Reference proteome</keyword>
<dbReference type="AlphaFoldDB" id="A0A7I9VCT4"/>
<evidence type="ECO:0000313" key="8">
    <source>
        <dbReference type="Proteomes" id="UP000444960"/>
    </source>
</evidence>
<dbReference type="Pfam" id="PF07947">
    <property type="entry name" value="YhhN"/>
    <property type="match status" value="1"/>
</dbReference>
<dbReference type="Proteomes" id="UP000444960">
    <property type="component" value="Unassembled WGS sequence"/>
</dbReference>
<organism evidence="7 8">
    <name type="scientific">Gordonia spumicola</name>
    <dbReference type="NCBI Taxonomy" id="589161"/>
    <lineage>
        <taxon>Bacteria</taxon>
        <taxon>Bacillati</taxon>
        <taxon>Actinomycetota</taxon>
        <taxon>Actinomycetes</taxon>
        <taxon>Mycobacteriales</taxon>
        <taxon>Gordoniaceae</taxon>
        <taxon>Gordonia</taxon>
    </lineage>
</organism>
<evidence type="ECO:0000256" key="1">
    <source>
        <dbReference type="ARBA" id="ARBA00004141"/>
    </source>
</evidence>
<protein>
    <recommendedName>
        <fullName evidence="9">Lysoplasmalogenase</fullName>
    </recommendedName>
</protein>
<reference evidence="8" key="1">
    <citation type="submission" date="2019-06" db="EMBL/GenBank/DDBJ databases">
        <title>Gordonia isolated from sludge of a wastewater treatment plant.</title>
        <authorList>
            <person name="Tamura T."/>
            <person name="Aoyama K."/>
            <person name="Kang Y."/>
            <person name="Saito S."/>
            <person name="Akiyama N."/>
            <person name="Yazawa K."/>
            <person name="Gonoi T."/>
            <person name="Mikami Y."/>
        </authorList>
    </citation>
    <scope>NUCLEOTIDE SEQUENCE [LARGE SCALE GENOMIC DNA]</scope>
    <source>
        <strain evidence="8">NBRC 107696</strain>
    </source>
</reference>
<gene>
    <name evidence="7" type="ORF">nbrc107696_36110</name>
</gene>
<proteinExistence type="inferred from homology"/>
<feature type="transmembrane region" description="Helical" evidence="6">
    <location>
        <begin position="113"/>
        <end position="130"/>
    </location>
</feature>
<feature type="transmembrane region" description="Helical" evidence="6">
    <location>
        <begin position="7"/>
        <end position="27"/>
    </location>
</feature>
<dbReference type="PANTHER" id="PTHR31885:SF6">
    <property type="entry name" value="GH04784P"/>
    <property type="match status" value="1"/>
</dbReference>
<dbReference type="OrthoDB" id="4773026at2"/>
<dbReference type="GO" id="GO:0016020">
    <property type="term" value="C:membrane"/>
    <property type="evidence" value="ECO:0007669"/>
    <property type="project" value="UniProtKB-SubCell"/>
</dbReference>
<dbReference type="PANTHER" id="PTHR31885">
    <property type="entry name" value="GH04784P"/>
    <property type="match status" value="1"/>
</dbReference>
<keyword evidence="3 6" id="KW-0812">Transmembrane</keyword>
<evidence type="ECO:0000256" key="6">
    <source>
        <dbReference type="SAM" id="Phobius"/>
    </source>
</evidence>
<feature type="transmembrane region" description="Helical" evidence="6">
    <location>
        <begin position="84"/>
        <end position="101"/>
    </location>
</feature>
<keyword evidence="4 6" id="KW-1133">Transmembrane helix</keyword>
<evidence type="ECO:0000256" key="4">
    <source>
        <dbReference type="ARBA" id="ARBA00022989"/>
    </source>
</evidence>
<dbReference type="GO" id="GO:0016787">
    <property type="term" value="F:hydrolase activity"/>
    <property type="evidence" value="ECO:0007669"/>
    <property type="project" value="TreeGrafter"/>
</dbReference>
<evidence type="ECO:0000313" key="7">
    <source>
        <dbReference type="EMBL" id="GEE03165.1"/>
    </source>
</evidence>
<feature type="transmembrane region" description="Helical" evidence="6">
    <location>
        <begin position="161"/>
        <end position="181"/>
    </location>
</feature>
<evidence type="ECO:0000256" key="3">
    <source>
        <dbReference type="ARBA" id="ARBA00022692"/>
    </source>
</evidence>
<dbReference type="RefSeq" id="WP_161896712.1">
    <property type="nucleotide sequence ID" value="NZ_BJOV01000005.1"/>
</dbReference>
<evidence type="ECO:0008006" key="9">
    <source>
        <dbReference type="Google" id="ProtNLM"/>
    </source>
</evidence>
<comment type="caution">
    <text evidence="7">The sequence shown here is derived from an EMBL/GenBank/DDBJ whole genome shotgun (WGS) entry which is preliminary data.</text>
</comment>
<feature type="transmembrane region" description="Helical" evidence="6">
    <location>
        <begin position="136"/>
        <end position="154"/>
    </location>
</feature>
<name>A0A7I9VCT4_9ACTN</name>
<sequence>MIVKVRDIALWGPYIVISLVHVGALIVQSPVTGPTKILLMPLLAVPVVGAWREIPLRSAVVLVSAVVLSWFGDAAGVVVPDGPVLPLMLGFFGAAHIVYIVQFTRGPTERRLPTWALVYVVWWAAMVAVIGPHAGAMFIGVAVYGIVLAGTAVTASRCNDIIAFGAAFFLTSDSLLAFMLFLPDAAPGWFDPLVMATYTIGQGLIVLGVLEALRPGDSSSR</sequence>
<comment type="similarity">
    <text evidence="2">Belongs to the TMEM86 family.</text>
</comment>
<evidence type="ECO:0000256" key="2">
    <source>
        <dbReference type="ARBA" id="ARBA00007375"/>
    </source>
</evidence>